<evidence type="ECO:0000313" key="2">
    <source>
        <dbReference type="Proteomes" id="UP000306409"/>
    </source>
</evidence>
<sequence length="106" mass="12186">MNQDLYPKKKNIRWRWDGPEGEHITFLNPASGSICVFNPIAAMIFHMSDGTNTIKDIIDKIVEVYSAPSVELVREDVYSFLDFMIKSGVIMMLDDEKEISSREEQV</sequence>
<accession>A0A4V6YE57</accession>
<dbReference type="OrthoDB" id="7356791at2"/>
<keyword evidence="2" id="KW-1185">Reference proteome</keyword>
<dbReference type="InterPro" id="IPR041881">
    <property type="entry name" value="PqqD_sf"/>
</dbReference>
<evidence type="ECO:0000313" key="1">
    <source>
        <dbReference type="EMBL" id="QNU67065.1"/>
    </source>
</evidence>
<dbReference type="EMBL" id="CP061336">
    <property type="protein sequence ID" value="QNU67065.1"/>
    <property type="molecule type" value="Genomic_DNA"/>
</dbReference>
<dbReference type="Proteomes" id="UP000306409">
    <property type="component" value="Chromosome"/>
</dbReference>
<dbReference type="Pfam" id="PF05402">
    <property type="entry name" value="PqqD"/>
    <property type="match status" value="1"/>
</dbReference>
<reference evidence="1 2" key="1">
    <citation type="submission" date="2020-09" db="EMBL/GenBank/DDBJ databases">
        <title>Characterization and genome sequencing of Ruminiclostridium sp. nov. MA18.</title>
        <authorList>
            <person name="Rettenmaier R."/>
            <person name="Kowollik M.-L."/>
            <person name="Liebl W."/>
            <person name="Zverlov V."/>
        </authorList>
    </citation>
    <scope>NUCLEOTIDE SEQUENCE [LARGE SCALE GENOMIC DNA]</scope>
    <source>
        <strain evidence="1 2">MA18</strain>
    </source>
</reference>
<proteinExistence type="predicted"/>
<gene>
    <name evidence="1" type="ORF">EHE19_000450</name>
</gene>
<name>A0A4V6YE57_9FIRM</name>
<dbReference type="Gene3D" id="1.10.10.1150">
    <property type="entry name" value="Coenzyme PQQ synthesis protein D (PqqD)"/>
    <property type="match status" value="1"/>
</dbReference>
<dbReference type="KEGG" id="rher:EHE19_000450"/>
<protein>
    <submittedName>
        <fullName evidence="1">PqqD family protein</fullName>
    </submittedName>
</protein>
<dbReference type="RefSeq" id="WP_137697131.1">
    <property type="nucleotide sequence ID" value="NZ_CP061336.1"/>
</dbReference>
<dbReference type="InterPro" id="IPR008792">
    <property type="entry name" value="PQQD"/>
</dbReference>
<dbReference type="AlphaFoldDB" id="A0A4V6YE57"/>
<organism evidence="1 2">
    <name type="scientific">Ruminiclostridium herbifermentans</name>
    <dbReference type="NCBI Taxonomy" id="2488810"/>
    <lineage>
        <taxon>Bacteria</taxon>
        <taxon>Bacillati</taxon>
        <taxon>Bacillota</taxon>
        <taxon>Clostridia</taxon>
        <taxon>Eubacteriales</taxon>
        <taxon>Oscillospiraceae</taxon>
        <taxon>Ruminiclostridium</taxon>
    </lineage>
</organism>